<proteinExistence type="predicted"/>
<evidence type="ECO:0000313" key="1">
    <source>
        <dbReference type="EMBL" id="GAA4470629.1"/>
    </source>
</evidence>
<comment type="caution">
    <text evidence="1">The sequence shown here is derived from an EMBL/GenBank/DDBJ whole genome shotgun (WGS) entry which is preliminary data.</text>
</comment>
<protein>
    <submittedName>
        <fullName evidence="1">Uncharacterized protein</fullName>
    </submittedName>
</protein>
<sequence>MMGELDRVEEGELTSPKAFTSFPEALSYVRRIQNDVEETYCIVSKNDGLYEVVPFVQGLQLIDFSGYRLIFAQ</sequence>
<accession>A0ABP8NT28</accession>
<dbReference type="EMBL" id="BAABHD010000084">
    <property type="protein sequence ID" value="GAA4470629.1"/>
    <property type="molecule type" value="Genomic_DNA"/>
</dbReference>
<dbReference type="RefSeq" id="WP_345250153.1">
    <property type="nucleotide sequence ID" value="NZ_BAABHD010000084.1"/>
</dbReference>
<dbReference type="Proteomes" id="UP001501175">
    <property type="component" value="Unassembled WGS sequence"/>
</dbReference>
<organism evidence="1 2">
    <name type="scientific">Nibrella saemangeumensis</name>
    <dbReference type="NCBI Taxonomy" id="1084526"/>
    <lineage>
        <taxon>Bacteria</taxon>
        <taxon>Pseudomonadati</taxon>
        <taxon>Bacteroidota</taxon>
        <taxon>Cytophagia</taxon>
        <taxon>Cytophagales</taxon>
        <taxon>Spirosomataceae</taxon>
        <taxon>Nibrella</taxon>
    </lineage>
</organism>
<name>A0ABP8NT28_9BACT</name>
<gene>
    <name evidence="1" type="ORF">GCM10023189_59640</name>
</gene>
<reference evidence="2" key="1">
    <citation type="journal article" date="2019" name="Int. J. Syst. Evol. Microbiol.">
        <title>The Global Catalogue of Microorganisms (GCM) 10K type strain sequencing project: providing services to taxonomists for standard genome sequencing and annotation.</title>
        <authorList>
            <consortium name="The Broad Institute Genomics Platform"/>
            <consortium name="The Broad Institute Genome Sequencing Center for Infectious Disease"/>
            <person name="Wu L."/>
            <person name="Ma J."/>
        </authorList>
    </citation>
    <scope>NUCLEOTIDE SEQUENCE [LARGE SCALE GENOMIC DNA]</scope>
    <source>
        <strain evidence="2">JCM 17927</strain>
    </source>
</reference>
<evidence type="ECO:0000313" key="2">
    <source>
        <dbReference type="Proteomes" id="UP001501175"/>
    </source>
</evidence>
<keyword evidence="2" id="KW-1185">Reference proteome</keyword>